<gene>
    <name evidence="1" type="ORF">METZ01_LOCUS180451</name>
</gene>
<dbReference type="AlphaFoldDB" id="A0A382CQQ0"/>
<dbReference type="PROSITE" id="PS51257">
    <property type="entry name" value="PROKAR_LIPOPROTEIN"/>
    <property type="match status" value="1"/>
</dbReference>
<evidence type="ECO:0000313" key="1">
    <source>
        <dbReference type="EMBL" id="SVB27597.1"/>
    </source>
</evidence>
<accession>A0A382CQQ0</accession>
<organism evidence="1">
    <name type="scientific">marine metagenome</name>
    <dbReference type="NCBI Taxonomy" id="408172"/>
    <lineage>
        <taxon>unclassified sequences</taxon>
        <taxon>metagenomes</taxon>
        <taxon>ecological metagenomes</taxon>
    </lineage>
</organism>
<proteinExistence type="predicted"/>
<name>A0A382CQQ0_9ZZZZ</name>
<dbReference type="EMBL" id="UINC01035343">
    <property type="protein sequence ID" value="SVB27597.1"/>
    <property type="molecule type" value="Genomic_DNA"/>
</dbReference>
<feature type="non-terminal residue" evidence="1">
    <location>
        <position position="33"/>
    </location>
</feature>
<protein>
    <submittedName>
        <fullName evidence="1">Uncharacterized protein</fullName>
    </submittedName>
</protein>
<reference evidence="1" key="1">
    <citation type="submission" date="2018-05" db="EMBL/GenBank/DDBJ databases">
        <authorList>
            <person name="Lanie J.A."/>
            <person name="Ng W.-L."/>
            <person name="Kazmierczak K.M."/>
            <person name="Andrzejewski T.M."/>
            <person name="Davidsen T.M."/>
            <person name="Wayne K.J."/>
            <person name="Tettelin H."/>
            <person name="Glass J.I."/>
            <person name="Rusch D."/>
            <person name="Podicherti R."/>
            <person name="Tsui H.-C.T."/>
            <person name="Winkler M.E."/>
        </authorList>
    </citation>
    <scope>NUCLEOTIDE SEQUENCE</scope>
</reference>
<sequence length="33" mass="3413">MKQLLLTTIAAVLLVGCGPPVPDISIYDAVEDG</sequence>